<dbReference type="InterPro" id="IPR046867">
    <property type="entry name" value="AldOxase/xan_DH_MoCoBD2"/>
</dbReference>
<proteinExistence type="predicted"/>
<name>A0A9D4RZQ6_DREPO</name>
<dbReference type="Gene3D" id="3.30.365.10">
    <property type="entry name" value="Aldehyde oxidase/xanthine dehydrogenase, molybdopterin binding domain"/>
    <property type="match status" value="1"/>
</dbReference>
<sequence>MSIFNANLINLLKIVQECYNEGIDLATHSWFKPQSDDHFQYNSYGVTCTEVELDVLTGEHEISRVDMLFDCGERYDSWNKICYLQGTLYSNPTCLI</sequence>
<gene>
    <name evidence="2" type="ORF">DPMN_010904</name>
</gene>
<protein>
    <recommendedName>
        <fullName evidence="1">Aldehyde oxidase/xanthine dehydrogenase second molybdopterin binding domain-containing protein</fullName>
    </recommendedName>
</protein>
<keyword evidence="3" id="KW-1185">Reference proteome</keyword>
<dbReference type="PANTHER" id="PTHR45444">
    <property type="entry name" value="XANTHINE DEHYDROGENASE"/>
    <property type="match status" value="1"/>
</dbReference>
<dbReference type="Pfam" id="PF20256">
    <property type="entry name" value="MoCoBD_2"/>
    <property type="match status" value="1"/>
</dbReference>
<organism evidence="2 3">
    <name type="scientific">Dreissena polymorpha</name>
    <name type="common">Zebra mussel</name>
    <name type="synonym">Mytilus polymorpha</name>
    <dbReference type="NCBI Taxonomy" id="45954"/>
    <lineage>
        <taxon>Eukaryota</taxon>
        <taxon>Metazoa</taxon>
        <taxon>Spiralia</taxon>
        <taxon>Lophotrochozoa</taxon>
        <taxon>Mollusca</taxon>
        <taxon>Bivalvia</taxon>
        <taxon>Autobranchia</taxon>
        <taxon>Heteroconchia</taxon>
        <taxon>Euheterodonta</taxon>
        <taxon>Imparidentia</taxon>
        <taxon>Neoheterodontei</taxon>
        <taxon>Myida</taxon>
        <taxon>Dreissenoidea</taxon>
        <taxon>Dreissenidae</taxon>
        <taxon>Dreissena</taxon>
    </lineage>
</organism>
<dbReference type="GO" id="GO:0016491">
    <property type="term" value="F:oxidoreductase activity"/>
    <property type="evidence" value="ECO:0007669"/>
    <property type="project" value="InterPro"/>
</dbReference>
<feature type="domain" description="Aldehyde oxidase/xanthine dehydrogenase second molybdopterin binding" evidence="1">
    <location>
        <begin position="11"/>
        <end position="73"/>
    </location>
</feature>
<reference evidence="2" key="2">
    <citation type="submission" date="2020-11" db="EMBL/GenBank/DDBJ databases">
        <authorList>
            <person name="McCartney M.A."/>
            <person name="Auch B."/>
            <person name="Kono T."/>
            <person name="Mallez S."/>
            <person name="Becker A."/>
            <person name="Gohl D.M."/>
            <person name="Silverstein K.A.T."/>
            <person name="Koren S."/>
            <person name="Bechman K.B."/>
            <person name="Herman A."/>
            <person name="Abrahante J.E."/>
            <person name="Garbe J."/>
        </authorList>
    </citation>
    <scope>NUCLEOTIDE SEQUENCE</scope>
    <source>
        <strain evidence="2">Duluth1</strain>
        <tissue evidence="2">Whole animal</tissue>
    </source>
</reference>
<accession>A0A9D4RZQ6</accession>
<evidence type="ECO:0000259" key="1">
    <source>
        <dbReference type="Pfam" id="PF20256"/>
    </source>
</evidence>
<reference evidence="2" key="1">
    <citation type="journal article" date="2019" name="bioRxiv">
        <title>The Genome of the Zebra Mussel, Dreissena polymorpha: A Resource for Invasive Species Research.</title>
        <authorList>
            <person name="McCartney M.A."/>
            <person name="Auch B."/>
            <person name="Kono T."/>
            <person name="Mallez S."/>
            <person name="Zhang Y."/>
            <person name="Obille A."/>
            <person name="Becker A."/>
            <person name="Abrahante J.E."/>
            <person name="Garbe J."/>
            <person name="Badalamenti J.P."/>
            <person name="Herman A."/>
            <person name="Mangelson H."/>
            <person name="Liachko I."/>
            <person name="Sullivan S."/>
            <person name="Sone E.D."/>
            <person name="Koren S."/>
            <person name="Silverstein K.A.T."/>
            <person name="Beckman K.B."/>
            <person name="Gohl D.M."/>
        </authorList>
    </citation>
    <scope>NUCLEOTIDE SEQUENCE</scope>
    <source>
        <strain evidence="2">Duluth1</strain>
        <tissue evidence="2">Whole animal</tissue>
    </source>
</reference>
<dbReference type="EMBL" id="JAIWYP010000001">
    <property type="protein sequence ID" value="KAH3886891.1"/>
    <property type="molecule type" value="Genomic_DNA"/>
</dbReference>
<dbReference type="Proteomes" id="UP000828390">
    <property type="component" value="Unassembled WGS sequence"/>
</dbReference>
<dbReference type="AlphaFoldDB" id="A0A9D4RZQ6"/>
<dbReference type="SUPFAM" id="SSF56003">
    <property type="entry name" value="Molybdenum cofactor-binding domain"/>
    <property type="match status" value="1"/>
</dbReference>
<dbReference type="GO" id="GO:0005506">
    <property type="term" value="F:iron ion binding"/>
    <property type="evidence" value="ECO:0007669"/>
    <property type="project" value="InterPro"/>
</dbReference>
<dbReference type="InterPro" id="IPR016208">
    <property type="entry name" value="Ald_Oxase/xanthine_DH-like"/>
</dbReference>
<evidence type="ECO:0000313" key="2">
    <source>
        <dbReference type="EMBL" id="KAH3886891.1"/>
    </source>
</evidence>
<dbReference type="PANTHER" id="PTHR45444:SF3">
    <property type="entry name" value="XANTHINE DEHYDROGENASE"/>
    <property type="match status" value="1"/>
</dbReference>
<dbReference type="InterPro" id="IPR037165">
    <property type="entry name" value="AldOxase/xan_DH_Mopterin-bd_sf"/>
</dbReference>
<evidence type="ECO:0000313" key="3">
    <source>
        <dbReference type="Proteomes" id="UP000828390"/>
    </source>
</evidence>
<comment type="caution">
    <text evidence="2">The sequence shown here is derived from an EMBL/GenBank/DDBJ whole genome shotgun (WGS) entry which is preliminary data.</text>
</comment>